<dbReference type="RefSeq" id="WP_191808901.1">
    <property type="nucleotide sequence ID" value="NZ_JACSQD010000007.1"/>
</dbReference>
<name>A0ABR8UVQ0_9MICC</name>
<feature type="transmembrane region" description="Helical" evidence="1">
    <location>
        <begin position="101"/>
        <end position="122"/>
    </location>
</feature>
<reference evidence="2 3" key="1">
    <citation type="submission" date="2020-08" db="EMBL/GenBank/DDBJ databases">
        <title>A Genomic Blueprint of the Chicken Gut Microbiome.</title>
        <authorList>
            <person name="Gilroy R."/>
            <person name="Ravi A."/>
            <person name="Getino M."/>
            <person name="Pursley I."/>
            <person name="Horton D.L."/>
            <person name="Alikhan N.-F."/>
            <person name="Baker D."/>
            <person name="Gharbi K."/>
            <person name="Hall N."/>
            <person name="Watson M."/>
            <person name="Adriaenssens E.M."/>
            <person name="Foster-Nyarko E."/>
            <person name="Jarju S."/>
            <person name="Secka A."/>
            <person name="Antonio M."/>
            <person name="Oren A."/>
            <person name="Chaudhuri R."/>
            <person name="La Ragione R.M."/>
            <person name="Hildebrand F."/>
            <person name="Pallen M.J."/>
        </authorList>
    </citation>
    <scope>NUCLEOTIDE SEQUENCE [LARGE SCALE GENOMIC DNA]</scope>
    <source>
        <strain evidence="2 3">Sa2CUA1</strain>
    </source>
</reference>
<sequence>MAALLPWVRNRFWLVLVALLLNAALTPLLPPAYLPESFNEGIPAALLVSEVLLRTVVVVLPVLMPLPAPRLALAVYTAGVLLYAGAWAAVIWAPASTWSTSLIGFTAPAWVPLVWLCGVGLGSTLRFVSGYRPWMYLAAAAAFTAVHTAHTALAWTLATA</sequence>
<protein>
    <submittedName>
        <fullName evidence="2">Uncharacterized protein</fullName>
    </submittedName>
</protein>
<feature type="transmembrane region" description="Helical" evidence="1">
    <location>
        <begin position="42"/>
        <end position="64"/>
    </location>
</feature>
<keyword evidence="3" id="KW-1185">Reference proteome</keyword>
<dbReference type="Proteomes" id="UP000609874">
    <property type="component" value="Unassembled WGS sequence"/>
</dbReference>
<evidence type="ECO:0000313" key="3">
    <source>
        <dbReference type="Proteomes" id="UP000609874"/>
    </source>
</evidence>
<keyword evidence="1" id="KW-1133">Transmembrane helix</keyword>
<feature type="transmembrane region" description="Helical" evidence="1">
    <location>
        <begin position="134"/>
        <end position="158"/>
    </location>
</feature>
<feature type="transmembrane region" description="Helical" evidence="1">
    <location>
        <begin position="12"/>
        <end position="30"/>
    </location>
</feature>
<dbReference type="EMBL" id="JACSQD010000007">
    <property type="protein sequence ID" value="MBD7996635.1"/>
    <property type="molecule type" value="Genomic_DNA"/>
</dbReference>
<proteinExistence type="predicted"/>
<comment type="caution">
    <text evidence="2">The sequence shown here is derived from an EMBL/GenBank/DDBJ whole genome shotgun (WGS) entry which is preliminary data.</text>
</comment>
<evidence type="ECO:0000256" key="1">
    <source>
        <dbReference type="SAM" id="Phobius"/>
    </source>
</evidence>
<gene>
    <name evidence="2" type="ORF">H9639_15155</name>
</gene>
<feature type="transmembrane region" description="Helical" evidence="1">
    <location>
        <begin position="71"/>
        <end position="95"/>
    </location>
</feature>
<keyword evidence="1" id="KW-0812">Transmembrane</keyword>
<organism evidence="2 3">
    <name type="scientific">Arthrobacter gallicola</name>
    <dbReference type="NCBI Taxonomy" id="2762225"/>
    <lineage>
        <taxon>Bacteria</taxon>
        <taxon>Bacillati</taxon>
        <taxon>Actinomycetota</taxon>
        <taxon>Actinomycetes</taxon>
        <taxon>Micrococcales</taxon>
        <taxon>Micrococcaceae</taxon>
        <taxon>Arthrobacter</taxon>
    </lineage>
</organism>
<accession>A0ABR8UVQ0</accession>
<keyword evidence="1" id="KW-0472">Membrane</keyword>
<evidence type="ECO:0000313" key="2">
    <source>
        <dbReference type="EMBL" id="MBD7996635.1"/>
    </source>
</evidence>